<dbReference type="EMBL" id="LBMM01009414">
    <property type="protein sequence ID" value="KMQ88153.1"/>
    <property type="molecule type" value="Genomic_DNA"/>
</dbReference>
<sequence length="102" mass="11562">MELSNTFDVKDLGKINYCLGIEIQQDQKRITLSQRYILNLLKRYGMESCNPIAIPMDKDTVLNETTADDGDERRPYRELVGALMYLTVATRPDIAHAVSVLA</sequence>
<comment type="caution">
    <text evidence="2">The sequence shown here is derived from an EMBL/GenBank/DDBJ whole genome shotgun (WGS) entry which is preliminary data.</text>
</comment>
<protein>
    <submittedName>
        <fullName evidence="2">Retrovirus-related gag-pol polyprotein</fullName>
    </submittedName>
</protein>
<organism evidence="2 3">
    <name type="scientific">Lasius niger</name>
    <name type="common">Black garden ant</name>
    <dbReference type="NCBI Taxonomy" id="67767"/>
    <lineage>
        <taxon>Eukaryota</taxon>
        <taxon>Metazoa</taxon>
        <taxon>Ecdysozoa</taxon>
        <taxon>Arthropoda</taxon>
        <taxon>Hexapoda</taxon>
        <taxon>Insecta</taxon>
        <taxon>Pterygota</taxon>
        <taxon>Neoptera</taxon>
        <taxon>Endopterygota</taxon>
        <taxon>Hymenoptera</taxon>
        <taxon>Apocrita</taxon>
        <taxon>Aculeata</taxon>
        <taxon>Formicoidea</taxon>
        <taxon>Formicidae</taxon>
        <taxon>Formicinae</taxon>
        <taxon>Lasius</taxon>
        <taxon>Lasius</taxon>
    </lineage>
</organism>
<keyword evidence="3" id="KW-1185">Reference proteome</keyword>
<accession>A0A0J7KCM2</accession>
<proteinExistence type="predicted"/>
<dbReference type="STRING" id="67767.A0A0J7KCM2"/>
<evidence type="ECO:0000313" key="2">
    <source>
        <dbReference type="EMBL" id="KMQ88153.1"/>
    </source>
</evidence>
<dbReference type="PaxDb" id="67767-A0A0J7KCM2"/>
<gene>
    <name evidence="2" type="ORF">RF55_12407</name>
</gene>
<dbReference type="InterPro" id="IPR013103">
    <property type="entry name" value="RVT_2"/>
</dbReference>
<dbReference type="OrthoDB" id="7696475at2759"/>
<dbReference type="AlphaFoldDB" id="A0A0J7KCM2"/>
<evidence type="ECO:0000259" key="1">
    <source>
        <dbReference type="Pfam" id="PF07727"/>
    </source>
</evidence>
<evidence type="ECO:0000313" key="3">
    <source>
        <dbReference type="Proteomes" id="UP000036403"/>
    </source>
</evidence>
<name>A0A0J7KCM2_LASNI</name>
<feature type="domain" description="Reverse transcriptase Ty1/copia-type" evidence="1">
    <location>
        <begin position="2"/>
        <end position="57"/>
    </location>
</feature>
<dbReference type="Pfam" id="PF07727">
    <property type="entry name" value="RVT_2"/>
    <property type="match status" value="1"/>
</dbReference>
<reference evidence="2 3" key="1">
    <citation type="submission" date="2015-04" db="EMBL/GenBank/DDBJ databases">
        <title>Lasius niger genome sequencing.</title>
        <authorList>
            <person name="Konorov E.A."/>
            <person name="Nikitin M.A."/>
            <person name="Kirill M.V."/>
            <person name="Chang P."/>
        </authorList>
    </citation>
    <scope>NUCLEOTIDE SEQUENCE [LARGE SCALE GENOMIC DNA]</scope>
    <source>
        <tissue evidence="2">Whole</tissue>
    </source>
</reference>
<dbReference type="Proteomes" id="UP000036403">
    <property type="component" value="Unassembled WGS sequence"/>
</dbReference>